<keyword evidence="2" id="KW-1185">Reference proteome</keyword>
<dbReference type="InterPro" id="IPR046237">
    <property type="entry name" value="DUF6270"/>
</dbReference>
<gene>
    <name evidence="1" type="ORF">F993_03306</name>
</gene>
<dbReference type="Proteomes" id="UP000013034">
    <property type="component" value="Unassembled WGS sequence"/>
</dbReference>
<evidence type="ECO:0000313" key="2">
    <source>
        <dbReference type="Proteomes" id="UP000013034"/>
    </source>
</evidence>
<sequence length="328" mass="38275">MIKVFICGSCVSRDALEVEGNDNFELVHYGARCSLATLAFPDVIENINLDNISSPFQKRMVNDDIHRNILKYIGDKDFDFLLMDFIDERDGLVNIENKGWLTNSAELKSTGYEEKGSFNRIISGSEIHLQKFLDGFNILYQKLLLLKKEDKILINKVFWSTHKDNGETVSPTINYIKEANAFLTKIYDYLALNFPSLKFIEYEKSSLVAKSDHKWGVAAFHYVDKFYVETLEKLNQIYLSDIFINEMKINLINNELIFNAHVVHNENKSIDFAAYLFKDGRKVDQLLYRKESSFKFGYRGQGEYKVRLFCRYKNSKNLKIMFSPAFYF</sequence>
<dbReference type="EMBL" id="APOI01000029">
    <property type="protein sequence ID" value="ENU22031.1"/>
    <property type="molecule type" value="Genomic_DNA"/>
</dbReference>
<evidence type="ECO:0000313" key="1">
    <source>
        <dbReference type="EMBL" id="ENU22031.1"/>
    </source>
</evidence>
<organism evidence="1 2">
    <name type="scientific">Acinetobacter proteolyticus</name>
    <dbReference type="NCBI Taxonomy" id="1776741"/>
    <lineage>
        <taxon>Bacteria</taxon>
        <taxon>Pseudomonadati</taxon>
        <taxon>Pseudomonadota</taxon>
        <taxon>Gammaproteobacteria</taxon>
        <taxon>Moraxellales</taxon>
        <taxon>Moraxellaceae</taxon>
        <taxon>Acinetobacter</taxon>
    </lineage>
</organism>
<dbReference type="Pfam" id="PF19786">
    <property type="entry name" value="DUF6270"/>
    <property type="match status" value="1"/>
</dbReference>
<dbReference type="RefSeq" id="WP_004656632.1">
    <property type="nucleotide sequence ID" value="NZ_KB849179.1"/>
</dbReference>
<name>A0ABN0JA34_9GAMM</name>
<reference evidence="1 2" key="1">
    <citation type="submission" date="2013-02" db="EMBL/GenBank/DDBJ databases">
        <title>The Genome Sequence of Acinetobacter sp. NIPH 809.</title>
        <authorList>
            <consortium name="The Broad Institute Genome Sequencing Platform"/>
            <consortium name="The Broad Institute Genome Sequencing Center for Infectious Disease"/>
            <person name="Cerqueira G."/>
            <person name="Feldgarden M."/>
            <person name="Courvalin P."/>
            <person name="Perichon B."/>
            <person name="Grillot-Courvalin C."/>
            <person name="Clermont D."/>
            <person name="Rocha E."/>
            <person name="Yoon E.-J."/>
            <person name="Nemec A."/>
            <person name="Walker B."/>
            <person name="Young S.K."/>
            <person name="Zeng Q."/>
            <person name="Gargeya S."/>
            <person name="Fitzgerald M."/>
            <person name="Haas B."/>
            <person name="Abouelleil A."/>
            <person name="Alvarado L."/>
            <person name="Arachchi H.M."/>
            <person name="Berlin A.M."/>
            <person name="Chapman S.B."/>
            <person name="Dewar J."/>
            <person name="Goldberg J."/>
            <person name="Griggs A."/>
            <person name="Gujja S."/>
            <person name="Hansen M."/>
            <person name="Howarth C."/>
            <person name="Imamovic A."/>
            <person name="Larimer J."/>
            <person name="McCowan C."/>
            <person name="Murphy C."/>
            <person name="Neiman D."/>
            <person name="Pearson M."/>
            <person name="Priest M."/>
            <person name="Roberts A."/>
            <person name="Saif S."/>
            <person name="Shea T."/>
            <person name="Sisk P."/>
            <person name="Sykes S."/>
            <person name="Wortman J."/>
            <person name="Nusbaum C."/>
            <person name="Birren B."/>
        </authorList>
    </citation>
    <scope>NUCLEOTIDE SEQUENCE [LARGE SCALE GENOMIC DNA]</scope>
    <source>
        <strain evidence="1 2">NIPH 809</strain>
    </source>
</reference>
<accession>A0ABN0JA34</accession>
<proteinExistence type="predicted"/>
<comment type="caution">
    <text evidence="1">The sequence shown here is derived from an EMBL/GenBank/DDBJ whole genome shotgun (WGS) entry which is preliminary data.</text>
</comment>
<protein>
    <submittedName>
        <fullName evidence="1">Uncharacterized protein</fullName>
    </submittedName>
</protein>